<reference evidence="1" key="1">
    <citation type="journal article" date="2022" name="Front. Genet.">
        <title>Chromosome-Scale Assembly of the Dendrobium nobile Genome Provides Insights Into the Molecular Mechanism of the Biosynthesis of the Medicinal Active Ingredient of Dendrobium.</title>
        <authorList>
            <person name="Xu Q."/>
            <person name="Niu S.-C."/>
            <person name="Li K.-L."/>
            <person name="Zheng P.-J."/>
            <person name="Zhang X.-J."/>
            <person name="Jia Y."/>
            <person name="Liu Y."/>
            <person name="Niu Y.-X."/>
            <person name="Yu L.-H."/>
            <person name="Chen D.-F."/>
            <person name="Zhang G.-Q."/>
        </authorList>
    </citation>
    <scope>NUCLEOTIDE SEQUENCE</scope>
    <source>
        <tissue evidence="1">Leaf</tissue>
    </source>
</reference>
<comment type="caution">
    <text evidence="1">The sequence shown here is derived from an EMBL/GenBank/DDBJ whole genome shotgun (WGS) entry which is preliminary data.</text>
</comment>
<evidence type="ECO:0000313" key="1">
    <source>
        <dbReference type="EMBL" id="KAI0495424.1"/>
    </source>
</evidence>
<name>A0A8T3AH71_DENNO</name>
<proteinExistence type="predicted"/>
<evidence type="ECO:0000313" key="2">
    <source>
        <dbReference type="Proteomes" id="UP000829196"/>
    </source>
</evidence>
<sequence>MEPEPRGLVFLLLSSPKNIILPSASGFYQASGTVLVKPFFFLEPGNRLKGGWILQSNSIPFWNKKFRN</sequence>
<accession>A0A8T3AH71</accession>
<organism evidence="1 2">
    <name type="scientific">Dendrobium nobile</name>
    <name type="common">Orchid</name>
    <dbReference type="NCBI Taxonomy" id="94219"/>
    <lineage>
        <taxon>Eukaryota</taxon>
        <taxon>Viridiplantae</taxon>
        <taxon>Streptophyta</taxon>
        <taxon>Embryophyta</taxon>
        <taxon>Tracheophyta</taxon>
        <taxon>Spermatophyta</taxon>
        <taxon>Magnoliopsida</taxon>
        <taxon>Liliopsida</taxon>
        <taxon>Asparagales</taxon>
        <taxon>Orchidaceae</taxon>
        <taxon>Epidendroideae</taxon>
        <taxon>Malaxideae</taxon>
        <taxon>Dendrobiinae</taxon>
        <taxon>Dendrobium</taxon>
    </lineage>
</organism>
<dbReference type="AlphaFoldDB" id="A0A8T3AH71"/>
<protein>
    <submittedName>
        <fullName evidence="1">Uncharacterized protein</fullName>
    </submittedName>
</protein>
<dbReference type="EMBL" id="JAGYWB010000016">
    <property type="protein sequence ID" value="KAI0495424.1"/>
    <property type="molecule type" value="Genomic_DNA"/>
</dbReference>
<gene>
    <name evidence="1" type="ORF">KFK09_021725</name>
</gene>
<dbReference type="Proteomes" id="UP000829196">
    <property type="component" value="Unassembled WGS sequence"/>
</dbReference>
<keyword evidence="2" id="KW-1185">Reference proteome</keyword>